<evidence type="ECO:0000256" key="4">
    <source>
        <dbReference type="ARBA" id="ARBA00022989"/>
    </source>
</evidence>
<name>A0A1W9HQ27_9HYPH</name>
<evidence type="ECO:0000256" key="3">
    <source>
        <dbReference type="ARBA" id="ARBA00022692"/>
    </source>
</evidence>
<feature type="transmembrane region" description="Helical" evidence="6">
    <location>
        <begin position="264"/>
        <end position="284"/>
    </location>
</feature>
<dbReference type="GO" id="GO:0016020">
    <property type="term" value="C:membrane"/>
    <property type="evidence" value="ECO:0007669"/>
    <property type="project" value="UniProtKB-SubCell"/>
</dbReference>
<comment type="subcellular location">
    <subcellularLocation>
        <location evidence="1">Membrane</location>
        <topology evidence="1">Multi-pass membrane protein</topology>
    </subcellularLocation>
</comment>
<dbReference type="InterPro" id="IPR000620">
    <property type="entry name" value="EamA_dom"/>
</dbReference>
<dbReference type="Proteomes" id="UP000192872">
    <property type="component" value="Unassembled WGS sequence"/>
</dbReference>
<feature type="domain" description="EamA" evidence="7">
    <location>
        <begin position="171"/>
        <end position="304"/>
    </location>
</feature>
<gene>
    <name evidence="8" type="ORF">A4S15_01885</name>
</gene>
<dbReference type="PANTHER" id="PTHR32322:SF2">
    <property type="entry name" value="EAMA DOMAIN-CONTAINING PROTEIN"/>
    <property type="match status" value="1"/>
</dbReference>
<keyword evidence="4 6" id="KW-1133">Transmembrane helix</keyword>
<feature type="transmembrane region" description="Helical" evidence="6">
    <location>
        <begin position="228"/>
        <end position="252"/>
    </location>
</feature>
<feature type="transmembrane region" description="Helical" evidence="6">
    <location>
        <begin position="57"/>
        <end position="77"/>
    </location>
</feature>
<comment type="caution">
    <text evidence="8">The sequence shown here is derived from an EMBL/GenBank/DDBJ whole genome shotgun (WGS) entry which is preliminary data.</text>
</comment>
<dbReference type="EMBL" id="LWDL01000031">
    <property type="protein sequence ID" value="OQW49513.1"/>
    <property type="molecule type" value="Genomic_DNA"/>
</dbReference>
<dbReference type="RefSeq" id="WP_376800063.1">
    <property type="nucleotide sequence ID" value="NZ_DBNB01000019.1"/>
</dbReference>
<protein>
    <recommendedName>
        <fullName evidence="7">EamA domain-containing protein</fullName>
    </recommendedName>
</protein>
<feature type="transmembrane region" description="Helical" evidence="6">
    <location>
        <begin position="170"/>
        <end position="190"/>
    </location>
</feature>
<dbReference type="STRING" id="1827387.A4S15_01885"/>
<accession>A0A1W9HQ27</accession>
<feature type="transmembrane region" description="Helical" evidence="6">
    <location>
        <begin position="89"/>
        <end position="110"/>
    </location>
</feature>
<dbReference type="SUPFAM" id="SSF103481">
    <property type="entry name" value="Multidrug resistance efflux transporter EmrE"/>
    <property type="match status" value="2"/>
</dbReference>
<feature type="transmembrane region" description="Helical" evidence="6">
    <location>
        <begin position="144"/>
        <end position="164"/>
    </location>
</feature>
<feature type="transmembrane region" description="Helical" evidence="6">
    <location>
        <begin position="202"/>
        <end position="222"/>
    </location>
</feature>
<dbReference type="InterPro" id="IPR050638">
    <property type="entry name" value="AA-Vitamin_Transporters"/>
</dbReference>
<evidence type="ECO:0000313" key="9">
    <source>
        <dbReference type="Proteomes" id="UP000192872"/>
    </source>
</evidence>
<keyword evidence="5 6" id="KW-0472">Membrane</keyword>
<dbReference type="PANTHER" id="PTHR32322">
    <property type="entry name" value="INNER MEMBRANE TRANSPORTER"/>
    <property type="match status" value="1"/>
</dbReference>
<organism evidence="8 9">
    <name type="scientific">Candidatus Raskinella chloraquaticus</name>
    <dbReference type="NCBI Taxonomy" id="1951219"/>
    <lineage>
        <taxon>Bacteria</taxon>
        <taxon>Pseudomonadati</taxon>
        <taxon>Pseudomonadota</taxon>
        <taxon>Alphaproteobacteria</taxon>
        <taxon>Hyphomicrobiales</taxon>
        <taxon>Phreatobacteraceae</taxon>
        <taxon>Candidatus Raskinella</taxon>
    </lineage>
</organism>
<feature type="transmembrane region" description="Helical" evidence="6">
    <location>
        <begin position="22"/>
        <end position="45"/>
    </location>
</feature>
<feature type="transmembrane region" description="Helical" evidence="6">
    <location>
        <begin position="290"/>
        <end position="309"/>
    </location>
</feature>
<feature type="domain" description="EamA" evidence="7">
    <location>
        <begin position="24"/>
        <end position="157"/>
    </location>
</feature>
<feature type="transmembrane region" description="Helical" evidence="6">
    <location>
        <begin position="116"/>
        <end position="135"/>
    </location>
</feature>
<proteinExistence type="inferred from homology"/>
<dbReference type="AlphaFoldDB" id="A0A1W9HQ27"/>
<evidence type="ECO:0000256" key="1">
    <source>
        <dbReference type="ARBA" id="ARBA00004141"/>
    </source>
</evidence>
<evidence type="ECO:0000313" key="8">
    <source>
        <dbReference type="EMBL" id="OQW49513.1"/>
    </source>
</evidence>
<evidence type="ECO:0000256" key="5">
    <source>
        <dbReference type="ARBA" id="ARBA00023136"/>
    </source>
</evidence>
<evidence type="ECO:0000259" key="7">
    <source>
        <dbReference type="Pfam" id="PF00892"/>
    </source>
</evidence>
<dbReference type="Pfam" id="PF00892">
    <property type="entry name" value="EamA"/>
    <property type="match status" value="2"/>
</dbReference>
<sequence length="320" mass="32701">MSNHTSALPVAPVVTYKPDRKLVLGALCGMIAAASWGSSFGLARAGTLAGMGPLDFIVLRLLPGAVLALPLVLRRSFLTSGEFVASRAVLLSLCIGPPFVALASGGYLFAPLAHGAVLQPGTMTLSSLVIATLFFGDRLTLQRLAGALAVICGLVLVAGSGIAHAGPQSLIGDAMFASAGLLWATYTALIRRWNISALGGTAMALVVAGIITLPLALASGTFTHLTQFPLSLVLAQLAVQGVISGFLGILFYGWSIRLIGASRATLFAAIVPVVAILLGIPVAGEWPDPAQWLGVGIVTSGLLLGLGVLDPLFRHASPPA</sequence>
<keyword evidence="3 6" id="KW-0812">Transmembrane</keyword>
<evidence type="ECO:0000256" key="6">
    <source>
        <dbReference type="SAM" id="Phobius"/>
    </source>
</evidence>
<comment type="similarity">
    <text evidence="2">Belongs to the EamA transporter family.</text>
</comment>
<evidence type="ECO:0000256" key="2">
    <source>
        <dbReference type="ARBA" id="ARBA00007362"/>
    </source>
</evidence>
<dbReference type="InterPro" id="IPR037185">
    <property type="entry name" value="EmrE-like"/>
</dbReference>
<reference evidence="8 9" key="1">
    <citation type="journal article" date="2017" name="Water Res.">
        <title>Comammox in drinking water systems.</title>
        <authorList>
            <person name="Wang Y."/>
            <person name="Ma L."/>
            <person name="Mao Y."/>
            <person name="Jiang X."/>
            <person name="Xia Y."/>
            <person name="Yu K."/>
            <person name="Li B."/>
            <person name="Zhang T."/>
        </authorList>
    </citation>
    <scope>NUCLEOTIDE SEQUENCE [LARGE SCALE GENOMIC DNA]</scope>
    <source>
        <strain evidence="8">SG_bin8</strain>
    </source>
</reference>